<evidence type="ECO:0000256" key="1">
    <source>
        <dbReference type="ARBA" id="ARBA00000085"/>
    </source>
</evidence>
<dbReference type="EMBL" id="VGLS01000152">
    <property type="protein sequence ID" value="MBM3223497.1"/>
    <property type="molecule type" value="Genomic_DNA"/>
</dbReference>
<dbReference type="GO" id="GO:0005524">
    <property type="term" value="F:ATP binding"/>
    <property type="evidence" value="ECO:0007669"/>
    <property type="project" value="UniProtKB-KW"/>
</dbReference>
<keyword evidence="7" id="KW-0547">Nucleotide-binding</keyword>
<dbReference type="GO" id="GO:0016036">
    <property type="term" value="P:cellular response to phosphate starvation"/>
    <property type="evidence" value="ECO:0007669"/>
    <property type="project" value="TreeGrafter"/>
</dbReference>
<dbReference type="EC" id="2.7.13.3" evidence="3"/>
<dbReference type="Pfam" id="PF02518">
    <property type="entry name" value="HATPase_c"/>
    <property type="match status" value="1"/>
</dbReference>
<dbReference type="Gene3D" id="3.30.565.10">
    <property type="entry name" value="Histidine kinase-like ATPase, C-terminal domain"/>
    <property type="match status" value="1"/>
</dbReference>
<evidence type="ECO:0000256" key="6">
    <source>
        <dbReference type="ARBA" id="ARBA00022679"/>
    </source>
</evidence>
<proteinExistence type="predicted"/>
<dbReference type="SMART" id="SM00388">
    <property type="entry name" value="HisKA"/>
    <property type="match status" value="1"/>
</dbReference>
<dbReference type="PROSITE" id="PS50885">
    <property type="entry name" value="HAMP"/>
    <property type="match status" value="1"/>
</dbReference>
<evidence type="ECO:0000256" key="9">
    <source>
        <dbReference type="ARBA" id="ARBA00022840"/>
    </source>
</evidence>
<protein>
    <recommendedName>
        <fullName evidence="3">histidine kinase</fullName>
        <ecNumber evidence="3">2.7.13.3</ecNumber>
    </recommendedName>
</protein>
<comment type="caution">
    <text evidence="15">The sequence shown here is derived from an EMBL/GenBank/DDBJ whole genome shotgun (WGS) entry which is preliminary data.</text>
</comment>
<keyword evidence="11 12" id="KW-0472">Membrane</keyword>
<dbReference type="NCBIfam" id="TIGR00229">
    <property type="entry name" value="sensory_box"/>
    <property type="match status" value="1"/>
</dbReference>
<evidence type="ECO:0000259" key="14">
    <source>
        <dbReference type="PROSITE" id="PS50885"/>
    </source>
</evidence>
<dbReference type="FunFam" id="1.10.287.130:FF:000008">
    <property type="entry name" value="Two-component sensor histidine kinase"/>
    <property type="match status" value="1"/>
</dbReference>
<gene>
    <name evidence="15" type="ORF">FJZ47_06830</name>
</gene>
<dbReference type="FunFam" id="3.30.565.10:FF:000006">
    <property type="entry name" value="Sensor histidine kinase WalK"/>
    <property type="match status" value="1"/>
</dbReference>
<dbReference type="InterPro" id="IPR035965">
    <property type="entry name" value="PAS-like_dom_sf"/>
</dbReference>
<keyword evidence="12" id="KW-0812">Transmembrane</keyword>
<dbReference type="CDD" id="cd00082">
    <property type="entry name" value="HisKA"/>
    <property type="match status" value="1"/>
</dbReference>
<evidence type="ECO:0000256" key="5">
    <source>
        <dbReference type="ARBA" id="ARBA00022553"/>
    </source>
</evidence>
<dbReference type="CDD" id="cd06225">
    <property type="entry name" value="HAMP"/>
    <property type="match status" value="1"/>
</dbReference>
<dbReference type="SUPFAM" id="SSF55785">
    <property type="entry name" value="PYP-like sensor domain (PAS domain)"/>
    <property type="match status" value="1"/>
</dbReference>
<dbReference type="GO" id="GO:0004721">
    <property type="term" value="F:phosphoprotein phosphatase activity"/>
    <property type="evidence" value="ECO:0007669"/>
    <property type="project" value="TreeGrafter"/>
</dbReference>
<dbReference type="CDD" id="cd00130">
    <property type="entry name" value="PAS"/>
    <property type="match status" value="1"/>
</dbReference>
<accession>A0A938B094</accession>
<dbReference type="InterPro" id="IPR013656">
    <property type="entry name" value="PAS_4"/>
</dbReference>
<feature type="domain" description="Histidine kinase" evidence="13">
    <location>
        <begin position="256"/>
        <end position="475"/>
    </location>
</feature>
<dbReference type="Pfam" id="PF08448">
    <property type="entry name" value="PAS_4"/>
    <property type="match status" value="1"/>
</dbReference>
<dbReference type="Pfam" id="PF00672">
    <property type="entry name" value="HAMP"/>
    <property type="match status" value="1"/>
</dbReference>
<dbReference type="InterPro" id="IPR036890">
    <property type="entry name" value="HATPase_C_sf"/>
</dbReference>
<comment type="subcellular location">
    <subcellularLocation>
        <location evidence="2">Cell membrane</location>
    </subcellularLocation>
</comment>
<evidence type="ECO:0000256" key="11">
    <source>
        <dbReference type="ARBA" id="ARBA00023136"/>
    </source>
</evidence>
<evidence type="ECO:0000256" key="7">
    <source>
        <dbReference type="ARBA" id="ARBA00022741"/>
    </source>
</evidence>
<evidence type="ECO:0000256" key="8">
    <source>
        <dbReference type="ARBA" id="ARBA00022777"/>
    </source>
</evidence>
<dbReference type="SMART" id="SM00387">
    <property type="entry name" value="HATPase_c"/>
    <property type="match status" value="1"/>
</dbReference>
<dbReference type="PANTHER" id="PTHR45453:SF1">
    <property type="entry name" value="PHOSPHATE REGULON SENSOR PROTEIN PHOR"/>
    <property type="match status" value="1"/>
</dbReference>
<keyword evidence="6" id="KW-0808">Transferase</keyword>
<evidence type="ECO:0000313" key="15">
    <source>
        <dbReference type="EMBL" id="MBM3223497.1"/>
    </source>
</evidence>
<dbReference type="InterPro" id="IPR036097">
    <property type="entry name" value="HisK_dim/P_sf"/>
</dbReference>
<dbReference type="SUPFAM" id="SSF47384">
    <property type="entry name" value="Homodimeric domain of signal transducing histidine kinase"/>
    <property type="match status" value="1"/>
</dbReference>
<keyword evidence="5" id="KW-0597">Phosphoprotein</keyword>
<dbReference type="Proteomes" id="UP000712673">
    <property type="component" value="Unassembled WGS sequence"/>
</dbReference>
<organism evidence="15 16">
    <name type="scientific">Tectimicrobiota bacterium</name>
    <dbReference type="NCBI Taxonomy" id="2528274"/>
    <lineage>
        <taxon>Bacteria</taxon>
        <taxon>Pseudomonadati</taxon>
        <taxon>Nitrospinota/Tectimicrobiota group</taxon>
        <taxon>Candidatus Tectimicrobiota</taxon>
    </lineage>
</organism>
<reference evidence="15" key="1">
    <citation type="submission" date="2019-03" db="EMBL/GenBank/DDBJ databases">
        <title>Lake Tanganyika Metagenome-Assembled Genomes (MAGs).</title>
        <authorList>
            <person name="Tran P."/>
        </authorList>
    </citation>
    <scope>NUCLEOTIDE SEQUENCE</scope>
    <source>
        <strain evidence="15">K_DeepCast_65m_m2_066</strain>
    </source>
</reference>
<dbReference type="InterPro" id="IPR003594">
    <property type="entry name" value="HATPase_dom"/>
</dbReference>
<dbReference type="GO" id="GO:0005886">
    <property type="term" value="C:plasma membrane"/>
    <property type="evidence" value="ECO:0007669"/>
    <property type="project" value="UniProtKB-SubCell"/>
</dbReference>
<keyword evidence="12" id="KW-1133">Transmembrane helix</keyword>
<evidence type="ECO:0000256" key="12">
    <source>
        <dbReference type="SAM" id="Phobius"/>
    </source>
</evidence>
<feature type="transmembrane region" description="Helical" evidence="12">
    <location>
        <begin position="54"/>
        <end position="74"/>
    </location>
</feature>
<dbReference type="SMART" id="SM00091">
    <property type="entry name" value="PAS"/>
    <property type="match status" value="1"/>
</dbReference>
<dbReference type="InterPro" id="IPR050351">
    <property type="entry name" value="BphY/WalK/GraS-like"/>
</dbReference>
<evidence type="ECO:0000256" key="4">
    <source>
        <dbReference type="ARBA" id="ARBA00022475"/>
    </source>
</evidence>
<dbReference type="AlphaFoldDB" id="A0A938B094"/>
<evidence type="ECO:0000256" key="2">
    <source>
        <dbReference type="ARBA" id="ARBA00004236"/>
    </source>
</evidence>
<dbReference type="SUPFAM" id="SSF55874">
    <property type="entry name" value="ATPase domain of HSP90 chaperone/DNA topoisomerase II/histidine kinase"/>
    <property type="match status" value="1"/>
</dbReference>
<evidence type="ECO:0000259" key="13">
    <source>
        <dbReference type="PROSITE" id="PS50109"/>
    </source>
</evidence>
<dbReference type="Gene3D" id="3.30.450.20">
    <property type="entry name" value="PAS domain"/>
    <property type="match status" value="1"/>
</dbReference>
<keyword evidence="8" id="KW-0418">Kinase</keyword>
<keyword evidence="4" id="KW-1003">Cell membrane</keyword>
<dbReference type="PROSITE" id="PS50109">
    <property type="entry name" value="HIS_KIN"/>
    <property type="match status" value="1"/>
</dbReference>
<dbReference type="InterPro" id="IPR005467">
    <property type="entry name" value="His_kinase_dom"/>
</dbReference>
<dbReference type="InterPro" id="IPR003660">
    <property type="entry name" value="HAMP_dom"/>
</dbReference>
<evidence type="ECO:0000256" key="3">
    <source>
        <dbReference type="ARBA" id="ARBA00012438"/>
    </source>
</evidence>
<dbReference type="PRINTS" id="PR00344">
    <property type="entry name" value="BCTRLSENSOR"/>
</dbReference>
<dbReference type="InterPro" id="IPR003661">
    <property type="entry name" value="HisK_dim/P_dom"/>
</dbReference>
<dbReference type="Gene3D" id="6.10.340.10">
    <property type="match status" value="1"/>
</dbReference>
<dbReference type="CDD" id="cd00075">
    <property type="entry name" value="HATPase"/>
    <property type="match status" value="1"/>
</dbReference>
<sequence length="476" mass="52105">MRRLSLFWKLYVSYVLVILLVALAWSYVMRACTTEGPAHPSGSVPTQTQCSVPSLILGGGVLLWVAAALGWFLSRRISQPLEDMRQGAERFAAGDFAQALSIPELPELGGLARTLNRMAAQLASQIGVITQQRNEQEAILASMHEGVLALDTRERVLTVNRAAEALLGVVGTQAKGHTIQEVIRNVALQRLLVAAMHSPEPATADIVLHSAEERFLQATATALRDAFGRDIGVLVVLNDVTQLRRLENIRRDFVSNVSHELKTPITSIQGFIETLRDGALHDSAHAERFLGIIARHAERLHAIIEDLLALSRLEQGSEHYDIPRTEACLSDLLHAAILDCAAKAEARRIKMTSTCDATLRATVNAPLLEQAIANLLDNALTYSQPEREVWVQAAQDHDTLVITVRDQGNGIPPEHLDRIFERFYRVDKARSRERGGTGLGLAIVKHIAQVHGGSVAVASTVGQGSTFTLRLPVHNR</sequence>
<dbReference type="InterPro" id="IPR004358">
    <property type="entry name" value="Sig_transdc_His_kin-like_C"/>
</dbReference>
<dbReference type="InterPro" id="IPR000014">
    <property type="entry name" value="PAS"/>
</dbReference>
<dbReference type="SMART" id="SM00304">
    <property type="entry name" value="HAMP"/>
    <property type="match status" value="1"/>
</dbReference>
<evidence type="ECO:0000313" key="16">
    <source>
        <dbReference type="Proteomes" id="UP000712673"/>
    </source>
</evidence>
<feature type="domain" description="HAMP" evidence="14">
    <location>
        <begin position="75"/>
        <end position="127"/>
    </location>
</feature>
<keyword evidence="9" id="KW-0067">ATP-binding</keyword>
<dbReference type="GO" id="GO:0000155">
    <property type="term" value="F:phosphorelay sensor kinase activity"/>
    <property type="evidence" value="ECO:0007669"/>
    <property type="project" value="InterPro"/>
</dbReference>
<name>A0A938B094_UNCTE</name>
<evidence type="ECO:0000256" key="10">
    <source>
        <dbReference type="ARBA" id="ARBA00023012"/>
    </source>
</evidence>
<comment type="catalytic activity">
    <reaction evidence="1">
        <text>ATP + protein L-histidine = ADP + protein N-phospho-L-histidine.</text>
        <dbReference type="EC" id="2.7.13.3"/>
    </reaction>
</comment>
<keyword evidence="10" id="KW-0902">Two-component regulatory system</keyword>
<dbReference type="Gene3D" id="1.10.287.130">
    <property type="match status" value="1"/>
</dbReference>
<dbReference type="PANTHER" id="PTHR45453">
    <property type="entry name" value="PHOSPHATE REGULON SENSOR PROTEIN PHOR"/>
    <property type="match status" value="1"/>
</dbReference>
<dbReference type="SUPFAM" id="SSF158472">
    <property type="entry name" value="HAMP domain-like"/>
    <property type="match status" value="1"/>
</dbReference>
<dbReference type="Pfam" id="PF00512">
    <property type="entry name" value="HisKA"/>
    <property type="match status" value="1"/>
</dbReference>